<feature type="region of interest" description="Disordered" evidence="5">
    <location>
        <begin position="1"/>
        <end position="28"/>
    </location>
</feature>
<reference evidence="7" key="1">
    <citation type="submission" date="2023-06" db="EMBL/GenBank/DDBJ databases">
        <title>Genome-scale phylogeny and comparative genomics of the fungal order Sordariales.</title>
        <authorList>
            <consortium name="Lawrence Berkeley National Laboratory"/>
            <person name="Hensen N."/>
            <person name="Bonometti L."/>
            <person name="Westerberg I."/>
            <person name="Brannstrom I.O."/>
            <person name="Guillou S."/>
            <person name="Cros-Aarteil S."/>
            <person name="Calhoun S."/>
            <person name="Haridas S."/>
            <person name="Kuo A."/>
            <person name="Mondo S."/>
            <person name="Pangilinan J."/>
            <person name="Riley R."/>
            <person name="LaButti K."/>
            <person name="Andreopoulos B."/>
            <person name="Lipzen A."/>
            <person name="Chen C."/>
            <person name="Yanf M."/>
            <person name="Daum C."/>
            <person name="Ng V."/>
            <person name="Clum A."/>
            <person name="Steindorff A."/>
            <person name="Ohm R."/>
            <person name="Martin F."/>
            <person name="Silar P."/>
            <person name="Natvig D."/>
            <person name="Lalanne C."/>
            <person name="Gautier V."/>
            <person name="Ament-velasquez S.L."/>
            <person name="Kruys A."/>
            <person name="Hutchinson M.I."/>
            <person name="Powell A.J."/>
            <person name="Barry K."/>
            <person name="Miller A.N."/>
            <person name="Grigoriev I.V."/>
            <person name="Debuchy R."/>
            <person name="Gladieux P."/>
            <person name="Thoren M.H."/>
            <person name="Johannesson H."/>
        </authorList>
    </citation>
    <scope>NUCLEOTIDE SEQUENCE</scope>
    <source>
        <strain evidence="7">SMH3187-1</strain>
    </source>
</reference>
<keyword evidence="3" id="KW-1000">Mitochondrion outer membrane</keyword>
<accession>A0AA40EG26</accession>
<evidence type="ECO:0000256" key="2">
    <source>
        <dbReference type="ARBA" id="ARBA00022741"/>
    </source>
</evidence>
<keyword evidence="2" id="KW-0547">Nucleotide-binding</keyword>
<comment type="subcellular location">
    <subcellularLocation>
        <location evidence="1">Mitochondrion outer membrane</location>
        <topology evidence="1">Single-pass membrane protein</topology>
    </subcellularLocation>
</comment>
<evidence type="ECO:0000313" key="7">
    <source>
        <dbReference type="EMBL" id="KAK0738635.1"/>
    </source>
</evidence>
<dbReference type="InterPro" id="IPR027417">
    <property type="entry name" value="P-loop_NTPase"/>
</dbReference>
<feature type="domain" description="AAA+ ATPase" evidence="6">
    <location>
        <begin position="86"/>
        <end position="224"/>
    </location>
</feature>
<evidence type="ECO:0000313" key="8">
    <source>
        <dbReference type="Proteomes" id="UP001172155"/>
    </source>
</evidence>
<dbReference type="Proteomes" id="UP001172155">
    <property type="component" value="Unassembled WGS sequence"/>
</dbReference>
<keyword evidence="3" id="KW-0472">Membrane</keyword>
<dbReference type="SMART" id="SM00382">
    <property type="entry name" value="AAA"/>
    <property type="match status" value="1"/>
</dbReference>
<dbReference type="InterPro" id="IPR003593">
    <property type="entry name" value="AAA+_ATPase"/>
</dbReference>
<dbReference type="SUPFAM" id="SSF52540">
    <property type="entry name" value="P-loop containing nucleoside triphosphate hydrolases"/>
    <property type="match status" value="1"/>
</dbReference>
<dbReference type="InterPro" id="IPR051701">
    <property type="entry name" value="Mito_OM_Translocase_MSP1"/>
</dbReference>
<dbReference type="PANTHER" id="PTHR45644:SF56">
    <property type="entry name" value="AAA ATPASE, PUTATIVE (AFU_ORTHOLOGUE AFUA_2G12920)-RELATED"/>
    <property type="match status" value="1"/>
</dbReference>
<evidence type="ECO:0000256" key="3">
    <source>
        <dbReference type="ARBA" id="ARBA00022787"/>
    </source>
</evidence>
<dbReference type="Gene3D" id="1.10.8.60">
    <property type="match status" value="1"/>
</dbReference>
<dbReference type="Pfam" id="PF17862">
    <property type="entry name" value="AAA_lid_3"/>
    <property type="match status" value="1"/>
</dbReference>
<protein>
    <submittedName>
        <fullName evidence="7">P-loop containing nucleoside triphosphate hydrolase protein</fullName>
    </submittedName>
</protein>
<evidence type="ECO:0000256" key="1">
    <source>
        <dbReference type="ARBA" id="ARBA00004572"/>
    </source>
</evidence>
<dbReference type="PANTHER" id="PTHR45644">
    <property type="entry name" value="AAA ATPASE, PUTATIVE (AFU_ORTHOLOGUE AFUA_2G12920)-RELATED-RELATED"/>
    <property type="match status" value="1"/>
</dbReference>
<keyword evidence="3" id="KW-0496">Mitochondrion</keyword>
<dbReference type="AlphaFoldDB" id="A0AA40EG26"/>
<dbReference type="Pfam" id="PF00004">
    <property type="entry name" value="AAA"/>
    <property type="match status" value="1"/>
</dbReference>
<sequence length="331" mass="37087">MGSNRPPSRKRRRSNSDAGDRDQEDLERQCNSYEKSLLSSRVRPGSINVTYDDVQVHESIKTSLQNLTLPLRQPHEFAYGVLAKNAVPGVLLYGPPGTGKTLLAKAVAQESGASMLEITAASVQDMFVGESEKNIRSIFSLARKLSPCVIFIDEADGLFAKRDTMVRQHERTALNQFLCEWDGLSGNAKDGAIVILSTNRPFDLDDAILRRVPRRLFVDMPQTEDRRRILEIHLADEQLAPDVDLNRIVQQTTFYSGSDLKNLVIEAATRCVHENMIAHQQEHQQTTPPGRRILRMSHFQAAKSAIRPGISSEGLAQVREFHTKFGNTSRL</sequence>
<dbReference type="InterPro" id="IPR041569">
    <property type="entry name" value="AAA_lid_3"/>
</dbReference>
<gene>
    <name evidence="7" type="ORF">B0T18DRAFT_334451</name>
</gene>
<name>A0AA40EG26_9PEZI</name>
<keyword evidence="4" id="KW-0067">ATP-binding</keyword>
<comment type="caution">
    <text evidence="7">The sequence shown here is derived from an EMBL/GenBank/DDBJ whole genome shotgun (WGS) entry which is preliminary data.</text>
</comment>
<evidence type="ECO:0000259" key="6">
    <source>
        <dbReference type="SMART" id="SM00382"/>
    </source>
</evidence>
<dbReference type="InterPro" id="IPR003959">
    <property type="entry name" value="ATPase_AAA_core"/>
</dbReference>
<dbReference type="Gene3D" id="3.40.50.300">
    <property type="entry name" value="P-loop containing nucleotide triphosphate hydrolases"/>
    <property type="match status" value="1"/>
</dbReference>
<dbReference type="EMBL" id="JAUKUD010000007">
    <property type="protein sequence ID" value="KAK0738635.1"/>
    <property type="molecule type" value="Genomic_DNA"/>
</dbReference>
<keyword evidence="8" id="KW-1185">Reference proteome</keyword>
<evidence type="ECO:0000256" key="5">
    <source>
        <dbReference type="SAM" id="MobiDB-lite"/>
    </source>
</evidence>
<organism evidence="7 8">
    <name type="scientific">Schizothecium vesticola</name>
    <dbReference type="NCBI Taxonomy" id="314040"/>
    <lineage>
        <taxon>Eukaryota</taxon>
        <taxon>Fungi</taxon>
        <taxon>Dikarya</taxon>
        <taxon>Ascomycota</taxon>
        <taxon>Pezizomycotina</taxon>
        <taxon>Sordariomycetes</taxon>
        <taxon>Sordariomycetidae</taxon>
        <taxon>Sordariales</taxon>
        <taxon>Schizotheciaceae</taxon>
        <taxon>Schizothecium</taxon>
    </lineage>
</organism>
<dbReference type="GO" id="GO:0005524">
    <property type="term" value="F:ATP binding"/>
    <property type="evidence" value="ECO:0007669"/>
    <property type="project" value="UniProtKB-KW"/>
</dbReference>
<evidence type="ECO:0000256" key="4">
    <source>
        <dbReference type="ARBA" id="ARBA00022840"/>
    </source>
</evidence>
<dbReference type="GO" id="GO:0005741">
    <property type="term" value="C:mitochondrial outer membrane"/>
    <property type="evidence" value="ECO:0007669"/>
    <property type="project" value="UniProtKB-SubCell"/>
</dbReference>
<proteinExistence type="predicted"/>
<dbReference type="GO" id="GO:0016887">
    <property type="term" value="F:ATP hydrolysis activity"/>
    <property type="evidence" value="ECO:0007669"/>
    <property type="project" value="InterPro"/>
</dbReference>
<keyword evidence="7" id="KW-0378">Hydrolase</keyword>